<dbReference type="VEuPathDB" id="GiardiaDB:GMRT_12247"/>
<feature type="region of interest" description="Disordered" evidence="2">
    <location>
        <begin position="139"/>
        <end position="166"/>
    </location>
</feature>
<dbReference type="GO" id="GO:0008270">
    <property type="term" value="F:zinc ion binding"/>
    <property type="evidence" value="ECO:0007669"/>
    <property type="project" value="UniProtKB-KW"/>
</dbReference>
<evidence type="ECO:0000313" key="4">
    <source>
        <dbReference type="EMBL" id="TNJ30598.1"/>
    </source>
</evidence>
<proteinExistence type="predicted"/>
<dbReference type="Pfam" id="PF12796">
    <property type="entry name" value="Ank_2"/>
    <property type="match status" value="1"/>
</dbReference>
<dbReference type="PANTHER" id="PTHR24120:SF4">
    <property type="entry name" value="GH07239P"/>
    <property type="match status" value="1"/>
</dbReference>
<gene>
    <name evidence="4" type="ORF">GMRT_12247</name>
</gene>
<evidence type="ECO:0000256" key="1">
    <source>
        <dbReference type="PROSITE-ProRule" id="PRU00175"/>
    </source>
</evidence>
<keyword evidence="5" id="KW-1185">Reference proteome</keyword>
<reference evidence="4 5" key="1">
    <citation type="submission" date="2019-05" db="EMBL/GenBank/DDBJ databases">
        <title>The compact genome of Giardia muris reveals important steps in the evolution of intestinal protozoan parasites.</title>
        <authorList>
            <person name="Xu F."/>
            <person name="Jimenez-Gonzalez A."/>
            <person name="Einarsson E."/>
            <person name="Astvaldsson A."/>
            <person name="Peirasmaki D."/>
            <person name="Eckmann L."/>
            <person name="Andersson J.O."/>
            <person name="Svard S.G."/>
            <person name="Jerlstrom-Hultqvist J."/>
        </authorList>
    </citation>
    <scope>NUCLEOTIDE SEQUENCE [LARGE SCALE GENOMIC DNA]</scope>
    <source>
        <strain evidence="4 5">Roberts-Thomson</strain>
    </source>
</reference>
<dbReference type="SUPFAM" id="SSF48403">
    <property type="entry name" value="Ankyrin repeat"/>
    <property type="match status" value="2"/>
</dbReference>
<organism evidence="4 5">
    <name type="scientific">Giardia muris</name>
    <dbReference type="NCBI Taxonomy" id="5742"/>
    <lineage>
        <taxon>Eukaryota</taxon>
        <taxon>Metamonada</taxon>
        <taxon>Diplomonadida</taxon>
        <taxon>Hexamitidae</taxon>
        <taxon>Giardiinae</taxon>
        <taxon>Giardia</taxon>
    </lineage>
</organism>
<dbReference type="Proteomes" id="UP000315496">
    <property type="component" value="Chromosome 1"/>
</dbReference>
<dbReference type="InterPro" id="IPR013083">
    <property type="entry name" value="Znf_RING/FYVE/PHD"/>
</dbReference>
<evidence type="ECO:0000256" key="2">
    <source>
        <dbReference type="SAM" id="MobiDB-lite"/>
    </source>
</evidence>
<name>A0A4Z1T4K4_GIAMU</name>
<dbReference type="PROSITE" id="PS50089">
    <property type="entry name" value="ZF_RING_2"/>
    <property type="match status" value="1"/>
</dbReference>
<comment type="caution">
    <text evidence="4">The sequence shown here is derived from an EMBL/GenBank/DDBJ whole genome shotgun (WGS) entry which is preliminary data.</text>
</comment>
<feature type="compositionally biased region" description="Low complexity" evidence="2">
    <location>
        <begin position="139"/>
        <end position="159"/>
    </location>
</feature>
<sequence length="1195" mass="134449">MRGWLTTILRQQPSSVFEYAKQPGIYVDPLGNTPLMYGVYLQDDEIVKAFIRTYAGRRNMLGMTALMLAAVLGYRQGVIMLVRYEGTIVDNMGRTALIHAVLLRHYELIPLLTDQNLGVSTSPASEHVDFLTSETIISISDDQPQSSPSETSVVTVTPPERTEDESSMTALDVINNLSYTSAHDYEDGAFFDSDEEDDESKLLSPLLYVDFDFPELPHLLQRESQEQETLLSQSDMVACLPRMSICSLYLTSLKNFSSLAKEYYKKQEYYSIMVEDDLPKHIVSAGITSCFFDASDLASLDPITTPSILCPLLVRFFIRYGLLNVNQHVGRRIGRNSPLNNGAHALSDLVTSSSICPTDGYIYGLELEAQLEDTKEVRPWRLRVCPIDDTSAPQVLLPDFLLTLTRSLFLYPRHIKHSTVSFKTILLNLFLQYCDHPPLPIPSLSKPIHILLEYLINLCIHVKKLTKPDRPLLLDIVETSDKQSLLLLISILFCTITQPPCFVKILLQYVRYFLRAAFQSKRTLYEVILESTSSLGRSATSLLDLLLGTDTTPLLAGILTALKPDEDVLSLLYDLHASSEGDDKLASRLIRFVQNRDLITILTPLLREQELPRPVDYAVTGVVGIRAWERSTYCHLVPVSLLKGIFVNLKTRIVYPILMHLSLQTQIPFGPLHFFLTANMSDLALFSGHVQKLDIRTYREDQLELSEFLTLDEVDRYGNPPCFYHAQLSPENISDRLLDLDSLLQKNNNGETLLMFLARRGSIHRLADKFFNTATSINRLSHQNQTALMVAASTGNVAAARCMLAAEVGMCDTFGLTALMYAARSGWRARPTLLLLYPHEVARSDVYGRTSLMHLAFTNGSMLYGLSERSGLYSSIQQELLMRDTRGRTALMHFLRGRFVLQTCTELYRKGLCPTEIANSLLARIATMRLMDASPEDLSRCILNNVRESYIYDVAPPFVQVVSSPFPTDVPLCDAIQLATEYLSLRVPIPQILYQELYICDNRGRTVCQYCTDPDMLEHLLQMAFETPGFHHLAPRMARAFNVIDMAIFDALPRVVAATLNRNVHRFTCKINGAINAQLNLLRRILDMFFVGILSDNISIEDLIIDLKDAEMRFLIRGMTDTDETTDTCAICCGSPPDVIFFPCRHLVCCSSCCTHLQTSSSGYRCPLCRVPVTGEVHIAEYRAMESAMATGVKI</sequence>
<dbReference type="SUPFAM" id="SSF57850">
    <property type="entry name" value="RING/U-box"/>
    <property type="match status" value="1"/>
</dbReference>
<dbReference type="EMBL" id="VDLU01000001">
    <property type="protein sequence ID" value="TNJ30598.1"/>
    <property type="molecule type" value="Genomic_DNA"/>
</dbReference>
<keyword evidence="1" id="KW-0863">Zinc-finger</keyword>
<dbReference type="Gene3D" id="3.30.40.10">
    <property type="entry name" value="Zinc/RING finger domain, C3HC4 (zinc finger)"/>
    <property type="match status" value="1"/>
</dbReference>
<evidence type="ECO:0000313" key="5">
    <source>
        <dbReference type="Proteomes" id="UP000315496"/>
    </source>
</evidence>
<dbReference type="InterPro" id="IPR001841">
    <property type="entry name" value="Znf_RING"/>
</dbReference>
<dbReference type="PANTHER" id="PTHR24120">
    <property type="entry name" value="GH07239P"/>
    <property type="match status" value="1"/>
</dbReference>
<keyword evidence="1" id="KW-0862">Zinc</keyword>
<dbReference type="OrthoDB" id="194358at2759"/>
<keyword evidence="1" id="KW-0479">Metal-binding</keyword>
<dbReference type="Pfam" id="PF13920">
    <property type="entry name" value="zf-C3HC4_3"/>
    <property type="match status" value="1"/>
</dbReference>
<dbReference type="AlphaFoldDB" id="A0A4Z1T4K4"/>
<dbReference type="InterPro" id="IPR036770">
    <property type="entry name" value="Ankyrin_rpt-contain_sf"/>
</dbReference>
<evidence type="ECO:0000259" key="3">
    <source>
        <dbReference type="PROSITE" id="PS50089"/>
    </source>
</evidence>
<accession>A0A4Z1T4K4</accession>
<feature type="domain" description="RING-type" evidence="3">
    <location>
        <begin position="1129"/>
        <end position="1170"/>
    </location>
</feature>
<dbReference type="Gene3D" id="1.25.40.20">
    <property type="entry name" value="Ankyrin repeat-containing domain"/>
    <property type="match status" value="2"/>
</dbReference>
<dbReference type="SMART" id="SM00248">
    <property type="entry name" value="ANK"/>
    <property type="match status" value="5"/>
</dbReference>
<protein>
    <submittedName>
        <fullName evidence="4">Ankyrin repeat protein 2</fullName>
    </submittedName>
</protein>
<dbReference type="InterPro" id="IPR002110">
    <property type="entry name" value="Ankyrin_rpt"/>
</dbReference>